<evidence type="ECO:0000256" key="1">
    <source>
        <dbReference type="ARBA" id="ARBA00008557"/>
    </source>
</evidence>
<dbReference type="PANTHER" id="PTHR46276:SF1">
    <property type="entry name" value="E3 UBIQUITIN-PROTEIN LIGASE UBR5"/>
    <property type="match status" value="1"/>
</dbReference>
<feature type="region of interest" description="Disordered" evidence="2">
    <location>
        <begin position="156"/>
        <end position="182"/>
    </location>
</feature>
<dbReference type="SMART" id="SM00517">
    <property type="entry name" value="PolyA"/>
    <property type="match status" value="1"/>
</dbReference>
<dbReference type="AlphaFoldDB" id="A0A9P8DUP2"/>
<feature type="region of interest" description="Disordered" evidence="2">
    <location>
        <begin position="54"/>
        <end position="75"/>
    </location>
</feature>
<dbReference type="PANTHER" id="PTHR46276">
    <property type="entry name" value="E3 UBIQUITIN-PROTEIN LIGASE UBR5"/>
    <property type="match status" value="1"/>
</dbReference>
<dbReference type="Pfam" id="PF00658">
    <property type="entry name" value="MLLE"/>
    <property type="match status" value="1"/>
</dbReference>
<dbReference type="SUPFAM" id="SSF63570">
    <property type="entry name" value="PABC (PABP) domain"/>
    <property type="match status" value="1"/>
</dbReference>
<comment type="similarity">
    <text evidence="1">Belongs to the polyadenylate-binding protein type-1 family.</text>
</comment>
<feature type="compositionally biased region" description="Low complexity" evidence="2">
    <location>
        <begin position="61"/>
        <end position="75"/>
    </location>
</feature>
<dbReference type="FunFam" id="1.10.1900.10:FF:000004">
    <property type="entry name" value="Polyadenylate-binding protein"/>
    <property type="match status" value="1"/>
</dbReference>
<dbReference type="GO" id="GO:0034450">
    <property type="term" value="F:ubiquitin-ubiquitin ligase activity"/>
    <property type="evidence" value="ECO:0007669"/>
    <property type="project" value="TreeGrafter"/>
</dbReference>
<accession>A0A9P8DUP2</accession>
<reference evidence="4" key="1">
    <citation type="journal article" date="2021" name="J Fungi (Basel)">
        <title>Virulence traits and population genomics of the black yeast Aureobasidium melanogenum.</title>
        <authorList>
            <person name="Cernosa A."/>
            <person name="Sun X."/>
            <person name="Gostincar C."/>
            <person name="Fang C."/>
            <person name="Gunde-Cimerman N."/>
            <person name="Song Z."/>
        </authorList>
    </citation>
    <scope>NUCLEOTIDE SEQUENCE</scope>
    <source>
        <strain evidence="4">EXF-9911</strain>
    </source>
</reference>
<dbReference type="GO" id="GO:0005737">
    <property type="term" value="C:cytoplasm"/>
    <property type="evidence" value="ECO:0007669"/>
    <property type="project" value="TreeGrafter"/>
</dbReference>
<dbReference type="GO" id="GO:0003723">
    <property type="term" value="F:RNA binding"/>
    <property type="evidence" value="ECO:0007669"/>
    <property type="project" value="InterPro"/>
</dbReference>
<dbReference type="EMBL" id="JAHFXF010002890">
    <property type="protein sequence ID" value="KAG9654140.1"/>
    <property type="molecule type" value="Genomic_DNA"/>
</dbReference>
<feature type="non-terminal residue" evidence="4">
    <location>
        <position position="182"/>
    </location>
</feature>
<evidence type="ECO:0000313" key="4">
    <source>
        <dbReference type="EMBL" id="KAG9654140.1"/>
    </source>
</evidence>
<comment type="caution">
    <text evidence="4">The sequence shown here is derived from an EMBL/GenBank/DDBJ whole genome shotgun (WGS) entry which is preliminary data.</text>
</comment>
<evidence type="ECO:0000256" key="2">
    <source>
        <dbReference type="SAM" id="MobiDB-lite"/>
    </source>
</evidence>
<dbReference type="Gene3D" id="1.10.1900.10">
    <property type="entry name" value="c-terminal domain of poly(a) binding protein"/>
    <property type="match status" value="1"/>
</dbReference>
<dbReference type="InterPro" id="IPR002004">
    <property type="entry name" value="PABP_HYD_C"/>
</dbReference>
<reference evidence="4" key="2">
    <citation type="submission" date="2021-08" db="EMBL/GenBank/DDBJ databases">
        <authorList>
            <person name="Gostincar C."/>
            <person name="Sun X."/>
            <person name="Song Z."/>
            <person name="Gunde-Cimerman N."/>
        </authorList>
    </citation>
    <scope>NUCLEOTIDE SEQUENCE</scope>
    <source>
        <strain evidence="4">EXF-9911</strain>
    </source>
</reference>
<name>A0A9P8DUP2_AURME</name>
<dbReference type="GO" id="GO:0000209">
    <property type="term" value="P:protein polyubiquitination"/>
    <property type="evidence" value="ECO:0007669"/>
    <property type="project" value="TreeGrafter"/>
</dbReference>
<organism evidence="4 5">
    <name type="scientific">Aureobasidium melanogenum</name>
    <name type="common">Aureobasidium pullulans var. melanogenum</name>
    <dbReference type="NCBI Taxonomy" id="46634"/>
    <lineage>
        <taxon>Eukaryota</taxon>
        <taxon>Fungi</taxon>
        <taxon>Dikarya</taxon>
        <taxon>Ascomycota</taxon>
        <taxon>Pezizomycotina</taxon>
        <taxon>Dothideomycetes</taxon>
        <taxon>Dothideomycetidae</taxon>
        <taxon>Dothideales</taxon>
        <taxon>Saccotheciaceae</taxon>
        <taxon>Aureobasidium</taxon>
    </lineage>
</organism>
<dbReference type="Proteomes" id="UP000779574">
    <property type="component" value="Unassembled WGS sequence"/>
</dbReference>
<dbReference type="PROSITE" id="PS51309">
    <property type="entry name" value="PABC"/>
    <property type="match status" value="1"/>
</dbReference>
<sequence length="182" mass="19081">MQGFPPGAYGNPAFANQMMMGGRGAGRGGPMPMMPGMPPNMMGPNMGGRGQQFGRGGPRQMGGFPQQRPQAPSASPALDVNALNAAPPAQQKQMLGEALYPKIHEQQPELAGKITGMLLEMDNAELLDLTTDDAALRNKVDEAMRVYNDYLKSQGGEEAAPAANGSENVAPAAEAAIEEEKA</sequence>
<dbReference type="GO" id="GO:0005634">
    <property type="term" value="C:nucleus"/>
    <property type="evidence" value="ECO:0007669"/>
    <property type="project" value="TreeGrafter"/>
</dbReference>
<proteinExistence type="inferred from homology"/>
<feature type="domain" description="PABC" evidence="3">
    <location>
        <begin position="75"/>
        <end position="152"/>
    </location>
</feature>
<gene>
    <name evidence="4" type="ORF">KCU76_g20446</name>
</gene>
<dbReference type="OrthoDB" id="19742at2759"/>
<evidence type="ECO:0000313" key="5">
    <source>
        <dbReference type="Proteomes" id="UP000779574"/>
    </source>
</evidence>
<protein>
    <recommendedName>
        <fullName evidence="3">PABC domain-containing protein</fullName>
    </recommendedName>
</protein>
<dbReference type="InterPro" id="IPR036053">
    <property type="entry name" value="PABP-dom"/>
</dbReference>
<evidence type="ECO:0000259" key="3">
    <source>
        <dbReference type="PROSITE" id="PS51309"/>
    </source>
</evidence>